<dbReference type="InterPro" id="IPR050819">
    <property type="entry name" value="Tripeptidyl-peptidase_I"/>
</dbReference>
<accession>A0A060SYX3</accession>
<dbReference type="GO" id="GO:0004252">
    <property type="term" value="F:serine-type endopeptidase activity"/>
    <property type="evidence" value="ECO:0007669"/>
    <property type="project" value="InterPro"/>
</dbReference>
<dbReference type="EMBL" id="CCBP010000455">
    <property type="protein sequence ID" value="CDO77459.1"/>
    <property type="molecule type" value="Genomic_DNA"/>
</dbReference>
<dbReference type="GO" id="GO:0008240">
    <property type="term" value="F:tripeptidyl-peptidase activity"/>
    <property type="evidence" value="ECO:0007669"/>
    <property type="project" value="TreeGrafter"/>
</dbReference>
<protein>
    <submittedName>
        <fullName evidence="1">Uncharacterized protein</fullName>
    </submittedName>
</protein>
<dbReference type="InterPro" id="IPR036852">
    <property type="entry name" value="Peptidase_S8/S53_dom_sf"/>
</dbReference>
<dbReference type="Proteomes" id="UP000029665">
    <property type="component" value="Unassembled WGS sequence"/>
</dbReference>
<dbReference type="HOGENOM" id="CLU_1856320_0_0_1"/>
<dbReference type="GO" id="GO:0006508">
    <property type="term" value="P:proteolysis"/>
    <property type="evidence" value="ECO:0007669"/>
    <property type="project" value="InterPro"/>
</dbReference>
<evidence type="ECO:0000313" key="1">
    <source>
        <dbReference type="EMBL" id="CDO77459.1"/>
    </source>
</evidence>
<keyword evidence="2" id="KW-1185">Reference proteome</keyword>
<dbReference type="PANTHER" id="PTHR14218:SF15">
    <property type="entry name" value="TRIPEPTIDYL-PEPTIDASE 1"/>
    <property type="match status" value="1"/>
</dbReference>
<name>A0A060SYX3_PYCCI</name>
<dbReference type="AlphaFoldDB" id="A0A060SYX3"/>
<comment type="caution">
    <text evidence="1">The sequence shown here is derived from an EMBL/GenBank/DDBJ whole genome shotgun (WGS) entry which is preliminary data.</text>
</comment>
<sequence length="138" mass="15208">MSPYGRVYQEYQARDLDTATQCNPGSSPFPRKYSSYCTCTFPSTCPLQVLVFHCDGPRKPTKSLFSLTSVGCVRDFSPEVAWQLFSGGYSNLFNQPDYQGLAVNNYFTGLLGNLAGLFNRTGSGYPEVEGEPSTTSPR</sequence>
<reference evidence="1" key="1">
    <citation type="submission" date="2014-01" db="EMBL/GenBank/DDBJ databases">
        <title>The genome of the white-rot fungus Pycnoporus cinnabarinus: a basidiomycete model with a versatile arsenal for lignocellulosic biomass breakdown.</title>
        <authorList>
            <person name="Levasseur A."/>
            <person name="Lomascolo A."/>
            <person name="Ruiz-Duenas F.J."/>
            <person name="Uzan E."/>
            <person name="Piumi F."/>
            <person name="Kues U."/>
            <person name="Ram A.F.J."/>
            <person name="Murat C."/>
            <person name="Haon M."/>
            <person name="Benoit I."/>
            <person name="Arfi Y."/>
            <person name="Chevret D."/>
            <person name="Drula E."/>
            <person name="Kwon M.J."/>
            <person name="Gouret P."/>
            <person name="Lesage-Meessen L."/>
            <person name="Lombard V."/>
            <person name="Mariette J."/>
            <person name="Noirot C."/>
            <person name="Park J."/>
            <person name="Patyshakuliyeva A."/>
            <person name="Wieneger R.A.B."/>
            <person name="Wosten H.A.B."/>
            <person name="Martin F."/>
            <person name="Coutinho P.M."/>
            <person name="de Vries R."/>
            <person name="Martinez A.T."/>
            <person name="Klopp C."/>
            <person name="Pontarotti P."/>
            <person name="Henrissat B."/>
            <person name="Record E."/>
        </authorList>
    </citation>
    <scope>NUCLEOTIDE SEQUENCE [LARGE SCALE GENOMIC DNA]</scope>
    <source>
        <strain evidence="1">BRFM137</strain>
    </source>
</reference>
<proteinExistence type="predicted"/>
<organism evidence="1 2">
    <name type="scientific">Pycnoporus cinnabarinus</name>
    <name type="common">Cinnabar-red polypore</name>
    <name type="synonym">Trametes cinnabarina</name>
    <dbReference type="NCBI Taxonomy" id="5643"/>
    <lineage>
        <taxon>Eukaryota</taxon>
        <taxon>Fungi</taxon>
        <taxon>Dikarya</taxon>
        <taxon>Basidiomycota</taxon>
        <taxon>Agaricomycotina</taxon>
        <taxon>Agaricomycetes</taxon>
        <taxon>Polyporales</taxon>
        <taxon>Polyporaceae</taxon>
        <taxon>Trametes</taxon>
    </lineage>
</organism>
<evidence type="ECO:0000313" key="2">
    <source>
        <dbReference type="Proteomes" id="UP000029665"/>
    </source>
</evidence>
<gene>
    <name evidence="1" type="ORF">BN946_scf184881.g2</name>
</gene>
<dbReference type="Gene3D" id="3.40.50.200">
    <property type="entry name" value="Peptidase S8/S53 domain"/>
    <property type="match status" value="1"/>
</dbReference>
<dbReference type="PANTHER" id="PTHR14218">
    <property type="entry name" value="PROTEASE S8 TRIPEPTIDYL PEPTIDASE I CLN2"/>
    <property type="match status" value="1"/>
</dbReference>